<evidence type="ECO:0000259" key="1">
    <source>
        <dbReference type="Pfam" id="PF00535"/>
    </source>
</evidence>
<organism evidence="2 3">
    <name type="scientific">Bacteroides cellulosilyticus</name>
    <dbReference type="NCBI Taxonomy" id="246787"/>
    <lineage>
        <taxon>Bacteria</taxon>
        <taxon>Pseudomonadati</taxon>
        <taxon>Bacteroidota</taxon>
        <taxon>Bacteroidia</taxon>
        <taxon>Bacteroidales</taxon>
        <taxon>Bacteroidaceae</taxon>
        <taxon>Bacteroides</taxon>
    </lineage>
</organism>
<dbReference type="EMBL" id="JARFID010000003">
    <property type="protein sequence ID" value="MDE8693314.1"/>
    <property type="molecule type" value="Genomic_DNA"/>
</dbReference>
<proteinExistence type="predicted"/>
<comment type="caution">
    <text evidence="2">The sequence shown here is derived from an EMBL/GenBank/DDBJ whole genome shotgun (WGS) entry which is preliminary data.</text>
</comment>
<dbReference type="RefSeq" id="WP_149923774.1">
    <property type="nucleotide sequence ID" value="NZ_CAXKYC010000001.1"/>
</dbReference>
<dbReference type="InterPro" id="IPR001173">
    <property type="entry name" value="Glyco_trans_2-like"/>
</dbReference>
<protein>
    <submittedName>
        <fullName evidence="2">Glycosyltransferase family 2 protein</fullName>
    </submittedName>
</protein>
<dbReference type="Gene3D" id="3.90.550.10">
    <property type="entry name" value="Spore Coat Polysaccharide Biosynthesis Protein SpsA, Chain A"/>
    <property type="match status" value="1"/>
</dbReference>
<dbReference type="AlphaFoldDB" id="A0AAW6LTA5"/>
<gene>
    <name evidence="2" type="ORF">PZH42_04285</name>
</gene>
<dbReference type="CDD" id="cd06433">
    <property type="entry name" value="GT_2_WfgS_like"/>
    <property type="match status" value="1"/>
</dbReference>
<dbReference type="SUPFAM" id="SSF53448">
    <property type="entry name" value="Nucleotide-diphospho-sugar transferases"/>
    <property type="match status" value="1"/>
</dbReference>
<name>A0AAW6LTA5_9BACE</name>
<dbReference type="PANTHER" id="PTHR22916:SF67">
    <property type="entry name" value="COLANIC ACID BIOSYNTHESIS GLYCOSYL TRANSFERASE WCAE-RELATED"/>
    <property type="match status" value="1"/>
</dbReference>
<sequence length="279" mass="32339">MKLSIITINFNNAEGLRKTIKSVVDQTNQEYEYIVIDGGSSDTSKEVIMQYQEHISYWCSEKDTGIYNAMNKGLSKATGEYLLFLNSGDYLHDSLVLEDMLQLLFKEDIIYGDLLFMDSAGKGEVFKYPNVLNIDYFLERSLGHPASFIKRSLFQDSLYSESFKIVSDWEFFVKKIVLEAVSYKHVERTISVFDTSGVSSQSLNLCNKEREQVLLHFFPGMLLDSLQSAAYIRKQPLYELFCELSATRRFQYRVKPFIAFLLKVNQLFSKKKERNAHFL</sequence>
<dbReference type="InterPro" id="IPR029044">
    <property type="entry name" value="Nucleotide-diphossugar_trans"/>
</dbReference>
<accession>A0AAW6LTA5</accession>
<dbReference type="GO" id="GO:0016758">
    <property type="term" value="F:hexosyltransferase activity"/>
    <property type="evidence" value="ECO:0007669"/>
    <property type="project" value="UniProtKB-ARBA"/>
</dbReference>
<feature type="domain" description="Glycosyltransferase 2-like" evidence="1">
    <location>
        <begin position="4"/>
        <end position="110"/>
    </location>
</feature>
<evidence type="ECO:0000313" key="2">
    <source>
        <dbReference type="EMBL" id="MDE8693314.1"/>
    </source>
</evidence>
<reference evidence="2" key="1">
    <citation type="submission" date="2023-03" db="EMBL/GenBank/DDBJ databases">
        <title>DFI Biobank Strains.</title>
        <authorList>
            <person name="Mostad J."/>
            <person name="Paddock L."/>
            <person name="Medina S."/>
            <person name="Waligurski E."/>
            <person name="Barat B."/>
            <person name="Smith R."/>
            <person name="Burgo V."/>
            <person name="Metcalfe C."/>
            <person name="Woodson C."/>
            <person name="Sundararajan A."/>
            <person name="Ramaswamy R."/>
            <person name="Lin H."/>
            <person name="Pamer E.G."/>
        </authorList>
    </citation>
    <scope>NUCLEOTIDE SEQUENCE</scope>
    <source>
        <strain evidence="2">DFI.9.5</strain>
    </source>
</reference>
<dbReference type="PANTHER" id="PTHR22916">
    <property type="entry name" value="GLYCOSYLTRANSFERASE"/>
    <property type="match status" value="1"/>
</dbReference>
<dbReference type="Pfam" id="PF00535">
    <property type="entry name" value="Glycos_transf_2"/>
    <property type="match status" value="1"/>
</dbReference>
<evidence type="ECO:0000313" key="3">
    <source>
        <dbReference type="Proteomes" id="UP001221924"/>
    </source>
</evidence>
<dbReference type="Proteomes" id="UP001221924">
    <property type="component" value="Unassembled WGS sequence"/>
</dbReference>